<name>A0A344THW6_9BACT</name>
<dbReference type="PANTHER" id="PTHR43283">
    <property type="entry name" value="BETA-LACTAMASE-RELATED"/>
    <property type="match status" value="1"/>
</dbReference>
<proteinExistence type="predicted"/>
<dbReference type="PANTHER" id="PTHR43283:SF7">
    <property type="entry name" value="BETA-LACTAMASE-RELATED DOMAIN-CONTAINING PROTEIN"/>
    <property type="match status" value="1"/>
</dbReference>
<dbReference type="InterPro" id="IPR001466">
    <property type="entry name" value="Beta-lactam-related"/>
</dbReference>
<dbReference type="InterPro" id="IPR012338">
    <property type="entry name" value="Beta-lactam/transpept-like"/>
</dbReference>
<accession>A0A344THW6</accession>
<sequence length="527" mass="58813">MQTTRRQFIQQLGFASTGIALLVGGPFDSFAKSKLSLPRSTPETQGVDSAGITNFMNAVAQSKHEFHSLMILRHGQVVAEGWWAPYRHDLKHTLYSMSKSFTSTAVGFAVAEGKLKISDLVVSFFPNDLPATISENLAKLTIKDLLSMSVGQETEPMVRNEDNWAKAFLATPIKYKPGSVFLYNSIATYMCSAIVQKVTGQRIIDYLKPRLFDPLGIEGADWEEDSQGINTGGWGLRVRTEDLAKFGQLYLQKGVWNGKQLIPKAWVEEATTFKVQQPAPANPTRPNDQNDWLQGYCYQFWRCRHNAYRGDGAYGQYTIVMPDQDAVIAITSETANMQGILDLVWEHLLPAMKSQALPVNTAANKALKQQMAALALLPPKGGELRTNAAKISGKLFQMEPNSLNVETISLAYREGDSYQFVLKDQEGVHRVICGLEKWAFGETDLARPNLVNSSKLKFERIAKIAAAGTWKDPKTFEITLRYYESPHRNYIICHFEGDAVKINFDNSINRMTGAKDKRPVLQGKTGV</sequence>
<dbReference type="InterPro" id="IPR050789">
    <property type="entry name" value="Diverse_Enzym_Activities"/>
</dbReference>
<evidence type="ECO:0000259" key="1">
    <source>
        <dbReference type="Pfam" id="PF00144"/>
    </source>
</evidence>
<dbReference type="InterPro" id="IPR006311">
    <property type="entry name" value="TAT_signal"/>
</dbReference>
<keyword evidence="2" id="KW-0378">Hydrolase</keyword>
<keyword evidence="3" id="KW-1185">Reference proteome</keyword>
<dbReference type="EMBL" id="CP030850">
    <property type="protein sequence ID" value="AXE18237.1"/>
    <property type="molecule type" value="Genomic_DNA"/>
</dbReference>
<dbReference type="AlphaFoldDB" id="A0A344THW6"/>
<dbReference type="RefSeq" id="WP_114067021.1">
    <property type="nucleotide sequence ID" value="NZ_CP030850.1"/>
</dbReference>
<evidence type="ECO:0000313" key="2">
    <source>
        <dbReference type="EMBL" id="AXE18237.1"/>
    </source>
</evidence>
<dbReference type="PROSITE" id="PS51318">
    <property type="entry name" value="TAT"/>
    <property type="match status" value="1"/>
</dbReference>
<organism evidence="2 3">
    <name type="scientific">Runella rosea</name>
    <dbReference type="NCBI Taxonomy" id="2259595"/>
    <lineage>
        <taxon>Bacteria</taxon>
        <taxon>Pseudomonadati</taxon>
        <taxon>Bacteroidota</taxon>
        <taxon>Cytophagia</taxon>
        <taxon>Cytophagales</taxon>
        <taxon>Spirosomataceae</taxon>
        <taxon>Runella</taxon>
    </lineage>
</organism>
<dbReference type="GO" id="GO:0016787">
    <property type="term" value="F:hydrolase activity"/>
    <property type="evidence" value="ECO:0007669"/>
    <property type="project" value="UniProtKB-KW"/>
</dbReference>
<gene>
    <name evidence="2" type="ORF">DR864_11025</name>
</gene>
<dbReference type="KEGG" id="run:DR864_11025"/>
<feature type="domain" description="Beta-lactamase-related" evidence="1">
    <location>
        <begin position="68"/>
        <end position="335"/>
    </location>
</feature>
<dbReference type="OrthoDB" id="9773047at2"/>
<dbReference type="Gene3D" id="3.40.710.10">
    <property type="entry name" value="DD-peptidase/beta-lactamase superfamily"/>
    <property type="match status" value="1"/>
</dbReference>
<reference evidence="2 3" key="1">
    <citation type="submission" date="2018-07" db="EMBL/GenBank/DDBJ databases">
        <title>Genome sequencing of Runella.</title>
        <authorList>
            <person name="Baek M.-G."/>
            <person name="Yi H."/>
        </authorList>
    </citation>
    <scope>NUCLEOTIDE SEQUENCE [LARGE SCALE GENOMIC DNA]</scope>
    <source>
        <strain evidence="2 3">HYN0085</strain>
    </source>
</reference>
<evidence type="ECO:0000313" key="3">
    <source>
        <dbReference type="Proteomes" id="UP000251993"/>
    </source>
</evidence>
<dbReference type="Proteomes" id="UP000251993">
    <property type="component" value="Chromosome"/>
</dbReference>
<protein>
    <submittedName>
        <fullName evidence="2">Serine hydrolase</fullName>
    </submittedName>
</protein>
<dbReference type="SUPFAM" id="SSF56601">
    <property type="entry name" value="beta-lactamase/transpeptidase-like"/>
    <property type="match status" value="1"/>
</dbReference>
<dbReference type="Pfam" id="PF00144">
    <property type="entry name" value="Beta-lactamase"/>
    <property type="match status" value="1"/>
</dbReference>